<evidence type="ECO:0000313" key="1">
    <source>
        <dbReference type="EMBL" id="GBO09904.1"/>
    </source>
</evidence>
<dbReference type="AlphaFoldDB" id="A0A4Y2UCS5"/>
<accession>A0A4Y2UCS5</accession>
<protein>
    <submittedName>
        <fullName evidence="1">Uncharacterized protein</fullName>
    </submittedName>
</protein>
<evidence type="ECO:0000313" key="2">
    <source>
        <dbReference type="Proteomes" id="UP000499080"/>
    </source>
</evidence>
<proteinExistence type="predicted"/>
<gene>
    <name evidence="1" type="ORF">AVEN_52226_1</name>
</gene>
<keyword evidence="2" id="KW-1185">Reference proteome</keyword>
<organism evidence="1 2">
    <name type="scientific">Araneus ventricosus</name>
    <name type="common">Orbweaver spider</name>
    <name type="synonym">Epeira ventricosa</name>
    <dbReference type="NCBI Taxonomy" id="182803"/>
    <lineage>
        <taxon>Eukaryota</taxon>
        <taxon>Metazoa</taxon>
        <taxon>Ecdysozoa</taxon>
        <taxon>Arthropoda</taxon>
        <taxon>Chelicerata</taxon>
        <taxon>Arachnida</taxon>
        <taxon>Araneae</taxon>
        <taxon>Araneomorphae</taxon>
        <taxon>Entelegynae</taxon>
        <taxon>Araneoidea</taxon>
        <taxon>Araneidae</taxon>
        <taxon>Araneus</taxon>
    </lineage>
</organism>
<sequence length="100" mass="11596">MVKQSLNLKSGAFVGSDVAKPDQLMLLSRFSHVKGCSQTALYRIMQRSAVCVFTWAICCRGKVKPFQSVKKQDFFPFPARWVSRDSWQDKYNKTREVMRL</sequence>
<comment type="caution">
    <text evidence="1">The sequence shown here is derived from an EMBL/GenBank/DDBJ whole genome shotgun (WGS) entry which is preliminary data.</text>
</comment>
<name>A0A4Y2UCS5_ARAVE</name>
<dbReference type="EMBL" id="BGPR01035197">
    <property type="protein sequence ID" value="GBO09904.1"/>
    <property type="molecule type" value="Genomic_DNA"/>
</dbReference>
<dbReference type="Proteomes" id="UP000499080">
    <property type="component" value="Unassembled WGS sequence"/>
</dbReference>
<reference evidence="1 2" key="1">
    <citation type="journal article" date="2019" name="Sci. Rep.">
        <title>Orb-weaving spider Araneus ventricosus genome elucidates the spidroin gene catalogue.</title>
        <authorList>
            <person name="Kono N."/>
            <person name="Nakamura H."/>
            <person name="Ohtoshi R."/>
            <person name="Moran D.A.P."/>
            <person name="Shinohara A."/>
            <person name="Yoshida Y."/>
            <person name="Fujiwara M."/>
            <person name="Mori M."/>
            <person name="Tomita M."/>
            <person name="Arakawa K."/>
        </authorList>
    </citation>
    <scope>NUCLEOTIDE SEQUENCE [LARGE SCALE GENOMIC DNA]</scope>
</reference>